<dbReference type="InterPro" id="IPR007502">
    <property type="entry name" value="Helicase-assoc_dom"/>
</dbReference>
<proteinExistence type="inferred from homology"/>
<dbReference type="PANTHER" id="PTHR18934:SF91">
    <property type="entry name" value="PRE-MRNA-SPLICING FACTOR ATP-DEPENDENT RNA HELICASE PRP16"/>
    <property type="match status" value="1"/>
</dbReference>
<name>A0A7S0ZKY0_9RHOD</name>
<dbReference type="PROSITE" id="PS51192">
    <property type="entry name" value="HELICASE_ATP_BIND_1"/>
    <property type="match status" value="1"/>
</dbReference>
<evidence type="ECO:0000256" key="6">
    <source>
        <dbReference type="SAM" id="MobiDB-lite"/>
    </source>
</evidence>
<dbReference type="GO" id="GO:0016787">
    <property type="term" value="F:hydrolase activity"/>
    <property type="evidence" value="ECO:0007669"/>
    <property type="project" value="UniProtKB-KW"/>
</dbReference>
<dbReference type="SMART" id="SM00490">
    <property type="entry name" value="HELICc"/>
    <property type="match status" value="1"/>
</dbReference>
<feature type="region of interest" description="Disordered" evidence="6">
    <location>
        <begin position="599"/>
        <end position="621"/>
    </location>
</feature>
<dbReference type="InterPro" id="IPR001650">
    <property type="entry name" value="Helicase_C-like"/>
</dbReference>
<keyword evidence="4" id="KW-0067">ATP-binding</keyword>
<dbReference type="PROSITE" id="PS51194">
    <property type="entry name" value="HELICASE_CTER"/>
    <property type="match status" value="1"/>
</dbReference>
<evidence type="ECO:0000256" key="1">
    <source>
        <dbReference type="ARBA" id="ARBA00022741"/>
    </source>
</evidence>
<keyword evidence="2" id="KW-0378">Hydrolase</keyword>
<keyword evidence="1" id="KW-0547">Nucleotide-binding</keyword>
<organism evidence="9">
    <name type="scientific">Timspurckia oligopyrenoides</name>
    <dbReference type="NCBI Taxonomy" id="708627"/>
    <lineage>
        <taxon>Eukaryota</taxon>
        <taxon>Rhodophyta</taxon>
        <taxon>Bangiophyceae</taxon>
        <taxon>Porphyridiales</taxon>
        <taxon>Porphyridiaceae</taxon>
        <taxon>Timspurckia</taxon>
    </lineage>
</organism>
<dbReference type="SMART" id="SM00847">
    <property type="entry name" value="HA2"/>
    <property type="match status" value="1"/>
</dbReference>
<dbReference type="InterPro" id="IPR011709">
    <property type="entry name" value="DEAD-box_helicase_OB_fold"/>
</dbReference>
<keyword evidence="3" id="KW-0347">Helicase</keyword>
<dbReference type="Pfam" id="PF04408">
    <property type="entry name" value="WHD_HA2"/>
    <property type="match status" value="1"/>
</dbReference>
<evidence type="ECO:0000259" key="7">
    <source>
        <dbReference type="PROSITE" id="PS51192"/>
    </source>
</evidence>
<accession>A0A7S0ZKY0</accession>
<dbReference type="CDD" id="cd17917">
    <property type="entry name" value="DEXHc_RHA-like"/>
    <property type="match status" value="1"/>
</dbReference>
<dbReference type="Gene3D" id="3.40.50.300">
    <property type="entry name" value="P-loop containing nucleotide triphosphate hydrolases"/>
    <property type="match status" value="2"/>
</dbReference>
<gene>
    <name evidence="9" type="ORF">TOLI1172_LOCUS9527</name>
</gene>
<evidence type="ECO:0000256" key="2">
    <source>
        <dbReference type="ARBA" id="ARBA00022801"/>
    </source>
</evidence>
<dbReference type="PANTHER" id="PTHR18934">
    <property type="entry name" value="ATP-DEPENDENT RNA HELICASE"/>
    <property type="match status" value="1"/>
</dbReference>
<comment type="similarity">
    <text evidence="5">Belongs to the DEAD box helicase family. DEAH subfamily. PRP16 sub-subfamily.</text>
</comment>
<evidence type="ECO:0000259" key="8">
    <source>
        <dbReference type="PROSITE" id="PS51194"/>
    </source>
</evidence>
<evidence type="ECO:0000313" key="9">
    <source>
        <dbReference type="EMBL" id="CAD8825128.1"/>
    </source>
</evidence>
<dbReference type="Gene3D" id="1.20.120.1080">
    <property type="match status" value="1"/>
</dbReference>
<feature type="domain" description="Helicase C-terminal" evidence="8">
    <location>
        <begin position="248"/>
        <end position="429"/>
    </location>
</feature>
<dbReference type="InterPro" id="IPR011545">
    <property type="entry name" value="DEAD/DEAH_box_helicase_dom"/>
</dbReference>
<feature type="domain" description="Helicase ATP-binding" evidence="7">
    <location>
        <begin position="23"/>
        <end position="203"/>
    </location>
</feature>
<evidence type="ECO:0000256" key="4">
    <source>
        <dbReference type="ARBA" id="ARBA00022840"/>
    </source>
</evidence>
<dbReference type="Pfam" id="PF00271">
    <property type="entry name" value="Helicase_C"/>
    <property type="match status" value="1"/>
</dbReference>
<dbReference type="InterPro" id="IPR014001">
    <property type="entry name" value="Helicase_ATP-bd"/>
</dbReference>
<dbReference type="InterPro" id="IPR048333">
    <property type="entry name" value="HA2_WH"/>
</dbReference>
<dbReference type="AlphaFoldDB" id="A0A7S0ZKY0"/>
<evidence type="ECO:0008006" key="10">
    <source>
        <dbReference type="Google" id="ProtNLM"/>
    </source>
</evidence>
<evidence type="ECO:0000256" key="5">
    <source>
        <dbReference type="ARBA" id="ARBA00038040"/>
    </source>
</evidence>
<dbReference type="Pfam" id="PF00270">
    <property type="entry name" value="DEAD"/>
    <property type="match status" value="1"/>
</dbReference>
<dbReference type="EMBL" id="HBFP01013180">
    <property type="protein sequence ID" value="CAD8825128.1"/>
    <property type="molecule type" value="Transcribed_RNA"/>
</dbReference>
<dbReference type="GO" id="GO:0003723">
    <property type="term" value="F:RNA binding"/>
    <property type="evidence" value="ECO:0007669"/>
    <property type="project" value="TreeGrafter"/>
</dbReference>
<dbReference type="GO" id="GO:0004386">
    <property type="term" value="F:helicase activity"/>
    <property type="evidence" value="ECO:0007669"/>
    <property type="project" value="UniProtKB-KW"/>
</dbReference>
<dbReference type="CDD" id="cd18791">
    <property type="entry name" value="SF2_C_RHA"/>
    <property type="match status" value="1"/>
</dbReference>
<dbReference type="GO" id="GO:0005524">
    <property type="term" value="F:ATP binding"/>
    <property type="evidence" value="ECO:0007669"/>
    <property type="project" value="UniProtKB-KW"/>
</dbReference>
<evidence type="ECO:0000256" key="3">
    <source>
        <dbReference type="ARBA" id="ARBA00022806"/>
    </source>
</evidence>
<dbReference type="Pfam" id="PF07717">
    <property type="entry name" value="OB_NTP_bind"/>
    <property type="match status" value="1"/>
</dbReference>
<protein>
    <recommendedName>
        <fullName evidence="10">RNA helicase</fullName>
    </recommendedName>
</protein>
<reference evidence="9" key="1">
    <citation type="submission" date="2021-01" db="EMBL/GenBank/DDBJ databases">
        <authorList>
            <person name="Corre E."/>
            <person name="Pelletier E."/>
            <person name="Niang G."/>
            <person name="Scheremetjew M."/>
            <person name="Finn R."/>
            <person name="Kale V."/>
            <person name="Holt S."/>
            <person name="Cochrane G."/>
            <person name="Meng A."/>
            <person name="Brown T."/>
            <person name="Cohen L."/>
        </authorList>
    </citation>
    <scope>NUCLEOTIDE SEQUENCE</scope>
    <source>
        <strain evidence="9">CCMP3278</strain>
    </source>
</reference>
<dbReference type="SUPFAM" id="SSF52540">
    <property type="entry name" value="P-loop containing nucleoside triphosphate hydrolases"/>
    <property type="match status" value="1"/>
</dbReference>
<dbReference type="SMART" id="SM00487">
    <property type="entry name" value="DEXDc"/>
    <property type="match status" value="1"/>
</dbReference>
<dbReference type="InterPro" id="IPR027417">
    <property type="entry name" value="P-loop_NTPase"/>
</dbReference>
<sequence>MGKDGANASSLVLPISGKRRELLELLNEYDVVLVSGETGCGKSTQLPQFLIDAKGGSLYRRVVVTQPRRLAAVSVAQRVASERAVPVGGDDVGYAVRFDDRSTPTTRIRFVTHGVLLREACSPQTNCDRQNELTPQRRFLPNYDVVVIDEVHERSVNTDLLLALTKTALRDNSGSFKLILMSATAHLETFKNYFLAAPKTILPLNISSSNKLRSIQVGTLQIPGRSYPVERLFTSEPVDEYVHAAVTACIQIHVDEELPGDVLCFLAGQDEIESACELATEHAIRYLGVARAKDELVVCALYASLSPDEQQRALRPLPKNVRNVRRKIIFATNVAETSLTLRGVRFVVDSGMCKQRVILDSGGGHALRAVPISQAQAAQRAGRAGRESSGKAFSLYTESALKTVMEEHETPEILRTDVASAVLTLLALGIDIRYFDFVDSPQREALADALQLLLELGALDNSCALTDLGAGMAVLPLPPMLARAQIEAEARNCRNRMAALSAVLSSDSSILVSAKASERARADQARKRLASVSGDHTSLLRIFDAHQDTPETERFAFCREHFVSHRALASAEAVQRQLIDLCSGSVAVQNAVQYLGRSNGPHEKRVKVSENPQNTSSMESDRLEQEWNVRQCILSGYRRHLMRLVEGSVANANGFGRSKSGKPHSADTSIALHARYTSINGGPDVHVHPASVLRWRRRPPPFVVYHELVQSSKKYMRFVLEIEPDWI</sequence>